<dbReference type="EMBL" id="GL440609">
    <property type="protein sequence ID" value="EFN65660.1"/>
    <property type="molecule type" value="Genomic_DNA"/>
</dbReference>
<gene>
    <name evidence="1" type="ORF">EAG_10917</name>
</gene>
<accession>E2ALQ1</accession>
<dbReference type="Proteomes" id="UP000000311">
    <property type="component" value="Unassembled WGS sequence"/>
</dbReference>
<dbReference type="InParanoid" id="E2ALQ1"/>
<sequence length="236" mass="26512">MAFTSLDGVAITADNAAVSTDGIHMPRASVALLALERYYNIPNCTNLAIVTVATVPELHAASQKIFHIVSGTSVRNTIFLRLSNSSLSFLLLHRSKFTQPSKLIRLWSQWIAQLIRKFKYRRAFKLGRSYPSLSKYIENKSHVIKSCKFRQSLYPMPTSYHDFSGATLRWIGNHFDKRKISSSWGFMARLSSTYINIGDCSICQNGTISDCADSQKCGLTRDCGIPREIPGRLKPK</sequence>
<dbReference type="AlphaFoldDB" id="E2ALQ1"/>
<evidence type="ECO:0000313" key="2">
    <source>
        <dbReference type="Proteomes" id="UP000000311"/>
    </source>
</evidence>
<protein>
    <submittedName>
        <fullName evidence="1">Uncharacterized protein</fullName>
    </submittedName>
</protein>
<reference evidence="1 2" key="1">
    <citation type="journal article" date="2010" name="Science">
        <title>Genomic comparison of the ants Camponotus floridanus and Harpegnathos saltator.</title>
        <authorList>
            <person name="Bonasio R."/>
            <person name="Zhang G."/>
            <person name="Ye C."/>
            <person name="Mutti N.S."/>
            <person name="Fang X."/>
            <person name="Qin N."/>
            <person name="Donahue G."/>
            <person name="Yang P."/>
            <person name="Li Q."/>
            <person name="Li C."/>
            <person name="Zhang P."/>
            <person name="Huang Z."/>
            <person name="Berger S.L."/>
            <person name="Reinberg D."/>
            <person name="Wang J."/>
            <person name="Liebig J."/>
        </authorList>
    </citation>
    <scope>NUCLEOTIDE SEQUENCE [LARGE SCALE GENOMIC DNA]</scope>
    <source>
        <strain evidence="2">C129</strain>
    </source>
</reference>
<name>E2ALQ1_CAMFO</name>
<evidence type="ECO:0000313" key="1">
    <source>
        <dbReference type="EMBL" id="EFN65660.1"/>
    </source>
</evidence>
<proteinExistence type="predicted"/>
<keyword evidence="2" id="KW-1185">Reference proteome</keyword>
<organism evidence="2">
    <name type="scientific">Camponotus floridanus</name>
    <name type="common">Florida carpenter ant</name>
    <dbReference type="NCBI Taxonomy" id="104421"/>
    <lineage>
        <taxon>Eukaryota</taxon>
        <taxon>Metazoa</taxon>
        <taxon>Ecdysozoa</taxon>
        <taxon>Arthropoda</taxon>
        <taxon>Hexapoda</taxon>
        <taxon>Insecta</taxon>
        <taxon>Pterygota</taxon>
        <taxon>Neoptera</taxon>
        <taxon>Endopterygota</taxon>
        <taxon>Hymenoptera</taxon>
        <taxon>Apocrita</taxon>
        <taxon>Aculeata</taxon>
        <taxon>Formicoidea</taxon>
        <taxon>Formicidae</taxon>
        <taxon>Formicinae</taxon>
        <taxon>Camponotus</taxon>
    </lineage>
</organism>